<organism evidence="1 2">
    <name type="scientific">Onchocerca flexuosa</name>
    <dbReference type="NCBI Taxonomy" id="387005"/>
    <lineage>
        <taxon>Eukaryota</taxon>
        <taxon>Metazoa</taxon>
        <taxon>Ecdysozoa</taxon>
        <taxon>Nematoda</taxon>
        <taxon>Chromadorea</taxon>
        <taxon>Rhabditida</taxon>
        <taxon>Spirurina</taxon>
        <taxon>Spiruromorpha</taxon>
        <taxon>Filarioidea</taxon>
        <taxon>Onchocercidae</taxon>
        <taxon>Onchocerca</taxon>
    </lineage>
</organism>
<reference evidence="1 2" key="1">
    <citation type="submission" date="2015-12" db="EMBL/GenBank/DDBJ databases">
        <title>Draft genome of the nematode, Onchocerca flexuosa.</title>
        <authorList>
            <person name="Mitreva M."/>
        </authorList>
    </citation>
    <scope>NUCLEOTIDE SEQUENCE [LARGE SCALE GENOMIC DNA]</scope>
    <source>
        <strain evidence="1">Red Deer</strain>
    </source>
</reference>
<evidence type="ECO:0000313" key="2">
    <source>
        <dbReference type="Proteomes" id="UP000242913"/>
    </source>
</evidence>
<name>A0A238C6H2_9BILA</name>
<accession>A0A238C6H2</accession>
<dbReference type="Proteomes" id="UP000242913">
    <property type="component" value="Unassembled WGS sequence"/>
</dbReference>
<proteinExistence type="predicted"/>
<dbReference type="OrthoDB" id="2113294at2759"/>
<keyword evidence="2" id="KW-1185">Reference proteome</keyword>
<dbReference type="EMBL" id="KZ269977">
    <property type="protein sequence ID" value="OZC12558.1"/>
    <property type="molecule type" value="Genomic_DNA"/>
</dbReference>
<sequence length="96" mass="11011">MPEFLNKLRVGSRLCAAIKSISSPYAPYECSKQRNPDLYSCASVPTVPNIRRMCPCRDFIWGQTALCSSFSYYYRKIATTSPQRTQEECINKDSNR</sequence>
<protein>
    <submittedName>
        <fullName evidence="1">Uncharacterized protein</fullName>
    </submittedName>
</protein>
<gene>
    <name evidence="1" type="ORF">X798_00189</name>
</gene>
<dbReference type="AlphaFoldDB" id="A0A238C6H2"/>
<evidence type="ECO:0000313" key="1">
    <source>
        <dbReference type="EMBL" id="OZC12558.1"/>
    </source>
</evidence>